<dbReference type="SUPFAM" id="SSF53448">
    <property type="entry name" value="Nucleotide-diphospho-sugar transferases"/>
    <property type="match status" value="1"/>
</dbReference>
<proteinExistence type="predicted"/>
<dbReference type="CDD" id="cd00761">
    <property type="entry name" value="Glyco_tranf_GTA_type"/>
    <property type="match status" value="1"/>
</dbReference>
<evidence type="ECO:0000313" key="3">
    <source>
        <dbReference type="Proteomes" id="UP001597548"/>
    </source>
</evidence>
<dbReference type="EMBL" id="JBHUOS010000008">
    <property type="protein sequence ID" value="MFD2915875.1"/>
    <property type="molecule type" value="Genomic_DNA"/>
</dbReference>
<dbReference type="RefSeq" id="WP_194509240.1">
    <property type="nucleotide sequence ID" value="NZ_JADILU010000007.1"/>
</dbReference>
<dbReference type="Pfam" id="PF00535">
    <property type="entry name" value="Glycos_transf_2"/>
    <property type="match status" value="1"/>
</dbReference>
<dbReference type="InterPro" id="IPR001173">
    <property type="entry name" value="Glyco_trans_2-like"/>
</dbReference>
<evidence type="ECO:0000313" key="2">
    <source>
        <dbReference type="EMBL" id="MFD2915875.1"/>
    </source>
</evidence>
<organism evidence="2 3">
    <name type="scientific">Psychroserpens luteus</name>
    <dbReference type="NCBI Taxonomy" id="1434066"/>
    <lineage>
        <taxon>Bacteria</taxon>
        <taxon>Pseudomonadati</taxon>
        <taxon>Bacteroidota</taxon>
        <taxon>Flavobacteriia</taxon>
        <taxon>Flavobacteriales</taxon>
        <taxon>Flavobacteriaceae</taxon>
        <taxon>Psychroserpens</taxon>
    </lineage>
</organism>
<feature type="domain" description="Glycosyltransferase 2-like" evidence="1">
    <location>
        <begin position="13"/>
        <end position="176"/>
    </location>
</feature>
<sequence>MDDKFTLTFYMLSVLIPVYNYDIRPLVNLLHEQLIASQVEFEIICLDDYSNKKTGILNAEIKQLQYTSYKLSSNNFGRVATRQALAKQASYDWLLFLDADVMPKSHQFISKYIALLSTGNDAIYGGFAYTLEQPKNDYMLRWRYGTSNEQVHASKRNKTPYKIVISANFLIKKTVFLELNSQITQRGYGYDNYFGALLKSLQFKVYHIDNEVYHLGLEPNEIYLHKIEQSIDTLLKLDLNKEIQQTDNSLYNTYKSLKRLKLNYLFSKIYRVFKNRFKKNLLSRKPDIRLLQFYKLSYICYQDLNS</sequence>
<gene>
    <name evidence="2" type="ORF">ACFS29_09510</name>
</gene>
<evidence type="ECO:0000259" key="1">
    <source>
        <dbReference type="Pfam" id="PF00535"/>
    </source>
</evidence>
<keyword evidence="3" id="KW-1185">Reference proteome</keyword>
<protein>
    <submittedName>
        <fullName evidence="2">Glycosyltransferase family 2 protein</fullName>
    </submittedName>
</protein>
<accession>A0ABW5ZTV9</accession>
<dbReference type="InterPro" id="IPR029044">
    <property type="entry name" value="Nucleotide-diphossugar_trans"/>
</dbReference>
<reference evidence="3" key="1">
    <citation type="journal article" date="2019" name="Int. J. Syst. Evol. Microbiol.">
        <title>The Global Catalogue of Microorganisms (GCM) 10K type strain sequencing project: providing services to taxonomists for standard genome sequencing and annotation.</title>
        <authorList>
            <consortium name="The Broad Institute Genomics Platform"/>
            <consortium name="The Broad Institute Genome Sequencing Center for Infectious Disease"/>
            <person name="Wu L."/>
            <person name="Ma J."/>
        </authorList>
    </citation>
    <scope>NUCLEOTIDE SEQUENCE [LARGE SCALE GENOMIC DNA]</scope>
    <source>
        <strain evidence="3">KCTC 32514</strain>
    </source>
</reference>
<dbReference type="Gene3D" id="3.90.550.10">
    <property type="entry name" value="Spore Coat Polysaccharide Biosynthesis Protein SpsA, Chain A"/>
    <property type="match status" value="1"/>
</dbReference>
<name>A0ABW5ZTV9_9FLAO</name>
<comment type="caution">
    <text evidence="2">The sequence shown here is derived from an EMBL/GenBank/DDBJ whole genome shotgun (WGS) entry which is preliminary data.</text>
</comment>
<dbReference type="Proteomes" id="UP001597548">
    <property type="component" value="Unassembled WGS sequence"/>
</dbReference>